<keyword evidence="4" id="KW-1185">Reference proteome</keyword>
<feature type="chain" id="PRO_5046474640" evidence="2">
    <location>
        <begin position="17"/>
        <end position="105"/>
    </location>
</feature>
<feature type="signal peptide" evidence="2">
    <location>
        <begin position="1"/>
        <end position="16"/>
    </location>
</feature>
<keyword evidence="2" id="KW-0732">Signal</keyword>
<keyword evidence="1" id="KW-1133">Transmembrane helix</keyword>
<gene>
    <name evidence="3" type="ORF">AMECASPLE_039228</name>
</gene>
<feature type="transmembrane region" description="Helical" evidence="1">
    <location>
        <begin position="83"/>
        <end position="103"/>
    </location>
</feature>
<accession>A0ABV0YVH9</accession>
<evidence type="ECO:0000256" key="2">
    <source>
        <dbReference type="SAM" id="SignalP"/>
    </source>
</evidence>
<name>A0ABV0YVH9_9TELE</name>
<proteinExistence type="predicted"/>
<organism evidence="3 4">
    <name type="scientific">Ameca splendens</name>
    <dbReference type="NCBI Taxonomy" id="208324"/>
    <lineage>
        <taxon>Eukaryota</taxon>
        <taxon>Metazoa</taxon>
        <taxon>Chordata</taxon>
        <taxon>Craniata</taxon>
        <taxon>Vertebrata</taxon>
        <taxon>Euteleostomi</taxon>
        <taxon>Actinopterygii</taxon>
        <taxon>Neopterygii</taxon>
        <taxon>Teleostei</taxon>
        <taxon>Neoteleostei</taxon>
        <taxon>Acanthomorphata</taxon>
        <taxon>Ovalentaria</taxon>
        <taxon>Atherinomorphae</taxon>
        <taxon>Cyprinodontiformes</taxon>
        <taxon>Goodeidae</taxon>
        <taxon>Ameca</taxon>
    </lineage>
</organism>
<evidence type="ECO:0000313" key="4">
    <source>
        <dbReference type="Proteomes" id="UP001469553"/>
    </source>
</evidence>
<dbReference type="Proteomes" id="UP001469553">
    <property type="component" value="Unassembled WGS sequence"/>
</dbReference>
<dbReference type="EMBL" id="JAHRIP010045580">
    <property type="protein sequence ID" value="MEQ2297879.1"/>
    <property type="molecule type" value="Genomic_DNA"/>
</dbReference>
<sequence>MMLPLLCFTAVMVFQGSKLPPFSFVGPSHKWRTTTELHKQKRWVKTLNPRMHSINPKGEKSLSLFCKCVQGLLLQNTRASIPSFIYCSMILCYIGLVLTGQYLTD</sequence>
<keyword evidence="1" id="KW-0812">Transmembrane</keyword>
<evidence type="ECO:0000256" key="1">
    <source>
        <dbReference type="SAM" id="Phobius"/>
    </source>
</evidence>
<reference evidence="3 4" key="1">
    <citation type="submission" date="2021-06" db="EMBL/GenBank/DDBJ databases">
        <authorList>
            <person name="Palmer J.M."/>
        </authorList>
    </citation>
    <scope>NUCLEOTIDE SEQUENCE [LARGE SCALE GENOMIC DNA]</scope>
    <source>
        <strain evidence="3 4">AS_MEX2019</strain>
        <tissue evidence="3">Muscle</tissue>
    </source>
</reference>
<keyword evidence="1" id="KW-0472">Membrane</keyword>
<evidence type="ECO:0000313" key="3">
    <source>
        <dbReference type="EMBL" id="MEQ2297879.1"/>
    </source>
</evidence>
<protein>
    <submittedName>
        <fullName evidence="3">Uncharacterized protein</fullName>
    </submittedName>
</protein>
<comment type="caution">
    <text evidence="3">The sequence shown here is derived from an EMBL/GenBank/DDBJ whole genome shotgun (WGS) entry which is preliminary data.</text>
</comment>